<dbReference type="Gene3D" id="3.30.70.360">
    <property type="match status" value="1"/>
</dbReference>
<evidence type="ECO:0000313" key="10">
    <source>
        <dbReference type="Proteomes" id="UP000625210"/>
    </source>
</evidence>
<evidence type="ECO:0000256" key="5">
    <source>
        <dbReference type="ARBA" id="ARBA00022833"/>
    </source>
</evidence>
<keyword evidence="2" id="KW-0645">Protease</keyword>
<comment type="caution">
    <text evidence="9">The sequence shown here is derived from an EMBL/GenBank/DDBJ whole genome shotgun (WGS) entry which is preliminary data.</text>
</comment>
<sequence length="373" mass="39747">MLVNRERLLEEFMELVKTDSQTGEEREICDLLKEKLTGLGFDVVEDDSAAKTGHGAGNLVATLKGNVDQAPKIYFTSHMDTVAPGKGVNPKVDGEYVVTDGMTVLGADDKAGLAALLEGIRVLKEKELPHGTIQLVITAGEESGLVGSKHLDQSLLTADFGFALDSNGPVGDIITSAPSQVRLNVTIHGKAAHAGVNPEDGVSAIQIASRAISKMPLGRIDEETTANIGRFQGGTAMNVVPERVEIVAEARSRDEQKLDEQVKKMVTAFEETAAEFHGKAEVEVIKMYPAFKFDESDTVVQKAMAAVKKVGRTPNLLASGGGSDANVIAGYGIPTVNLGIGYEDIHTTNERMPIGELEKTAELVLALIEASRE</sequence>
<feature type="domain" description="Peptidase M20 dimerisation" evidence="8">
    <location>
        <begin position="182"/>
        <end position="275"/>
    </location>
</feature>
<dbReference type="SUPFAM" id="SSF55031">
    <property type="entry name" value="Bacterial exopeptidase dimerisation domain"/>
    <property type="match status" value="1"/>
</dbReference>
<dbReference type="SUPFAM" id="SSF53187">
    <property type="entry name" value="Zn-dependent exopeptidases"/>
    <property type="match status" value="1"/>
</dbReference>
<dbReference type="InterPro" id="IPR036264">
    <property type="entry name" value="Bact_exopeptidase_dim_dom"/>
</dbReference>
<dbReference type="Pfam" id="PF07687">
    <property type="entry name" value="M20_dimer"/>
    <property type="match status" value="1"/>
</dbReference>
<dbReference type="PANTHER" id="PTHR42994">
    <property type="entry name" value="PEPTIDASE T"/>
    <property type="match status" value="1"/>
</dbReference>
<dbReference type="Proteomes" id="UP000625210">
    <property type="component" value="Unassembled WGS sequence"/>
</dbReference>
<dbReference type="NCBIfam" id="TIGR01883">
    <property type="entry name" value="PepT-like"/>
    <property type="match status" value="1"/>
</dbReference>
<keyword evidence="3" id="KW-0479">Metal-binding</keyword>
<dbReference type="GO" id="GO:0046872">
    <property type="term" value="F:metal ion binding"/>
    <property type="evidence" value="ECO:0007669"/>
    <property type="project" value="UniProtKB-UniRule"/>
</dbReference>
<keyword evidence="4" id="KW-0378">Hydrolase</keyword>
<dbReference type="PIRSF" id="PIRSF001123">
    <property type="entry name" value="PepA_GA"/>
    <property type="match status" value="1"/>
</dbReference>
<dbReference type="GO" id="GO:0006508">
    <property type="term" value="P:proteolysis"/>
    <property type="evidence" value="ECO:0007669"/>
    <property type="project" value="UniProtKB-KW"/>
</dbReference>
<proteinExistence type="inferred from homology"/>
<dbReference type="Gene3D" id="3.40.630.10">
    <property type="entry name" value="Zn peptidases"/>
    <property type="match status" value="1"/>
</dbReference>
<name>A0A8J2VGM6_9BACL</name>
<accession>A0A8J2VGM6</accession>
<evidence type="ECO:0000259" key="8">
    <source>
        <dbReference type="Pfam" id="PF07687"/>
    </source>
</evidence>
<evidence type="ECO:0000256" key="4">
    <source>
        <dbReference type="ARBA" id="ARBA00022801"/>
    </source>
</evidence>
<dbReference type="EMBL" id="BMHQ01000003">
    <property type="protein sequence ID" value="GGE10662.1"/>
    <property type="molecule type" value="Genomic_DNA"/>
</dbReference>
<dbReference type="PROSITE" id="PS00758">
    <property type="entry name" value="ARGE_DAPE_CPG2_1"/>
    <property type="match status" value="1"/>
</dbReference>
<evidence type="ECO:0000256" key="7">
    <source>
        <dbReference type="PIRNR" id="PIRNR001123"/>
    </source>
</evidence>
<keyword evidence="6" id="KW-0482">Metalloprotease</keyword>
<reference evidence="9" key="1">
    <citation type="journal article" date="2014" name="Int. J. Syst. Evol. Microbiol.">
        <title>Complete genome sequence of Corynebacterium casei LMG S-19264T (=DSM 44701T), isolated from a smear-ripened cheese.</title>
        <authorList>
            <consortium name="US DOE Joint Genome Institute (JGI-PGF)"/>
            <person name="Walter F."/>
            <person name="Albersmeier A."/>
            <person name="Kalinowski J."/>
            <person name="Ruckert C."/>
        </authorList>
    </citation>
    <scope>NUCLEOTIDE SEQUENCE</scope>
    <source>
        <strain evidence="9">CGMCC 1.15179</strain>
    </source>
</reference>
<comment type="similarity">
    <text evidence="7">Belongs to the peptidase M42 family.</text>
</comment>
<dbReference type="GO" id="GO:0004177">
    <property type="term" value="F:aminopeptidase activity"/>
    <property type="evidence" value="ECO:0007669"/>
    <property type="project" value="UniProtKB-UniRule"/>
</dbReference>
<comment type="cofactor">
    <cofactor evidence="1">
        <name>Zn(2+)</name>
        <dbReference type="ChEBI" id="CHEBI:29105"/>
    </cofactor>
</comment>
<dbReference type="InterPro" id="IPR002933">
    <property type="entry name" value="Peptidase_M20"/>
</dbReference>
<dbReference type="AlphaFoldDB" id="A0A8J2VGM6"/>
<dbReference type="GO" id="GO:0008237">
    <property type="term" value="F:metallopeptidase activity"/>
    <property type="evidence" value="ECO:0007669"/>
    <property type="project" value="UniProtKB-KW"/>
</dbReference>
<evidence type="ECO:0000313" key="9">
    <source>
        <dbReference type="EMBL" id="GGE10662.1"/>
    </source>
</evidence>
<dbReference type="PANTHER" id="PTHR42994:SF2">
    <property type="entry name" value="PEPTIDASE"/>
    <property type="match status" value="1"/>
</dbReference>
<evidence type="ECO:0000256" key="2">
    <source>
        <dbReference type="ARBA" id="ARBA00022670"/>
    </source>
</evidence>
<protein>
    <recommendedName>
        <fullName evidence="8">Peptidase M20 dimerisation domain-containing protein</fullName>
    </recommendedName>
</protein>
<dbReference type="Pfam" id="PF01546">
    <property type="entry name" value="Peptidase_M20"/>
    <property type="match status" value="1"/>
</dbReference>
<dbReference type="InterPro" id="IPR001261">
    <property type="entry name" value="ArgE/DapE_CS"/>
</dbReference>
<evidence type="ECO:0000256" key="6">
    <source>
        <dbReference type="ARBA" id="ARBA00023049"/>
    </source>
</evidence>
<gene>
    <name evidence="9" type="primary">pepT</name>
    <name evidence="9" type="ORF">GCM10011571_09950</name>
</gene>
<reference evidence="9" key="2">
    <citation type="submission" date="2020-09" db="EMBL/GenBank/DDBJ databases">
        <authorList>
            <person name="Sun Q."/>
            <person name="Zhou Y."/>
        </authorList>
    </citation>
    <scope>NUCLEOTIDE SEQUENCE</scope>
    <source>
        <strain evidence="9">CGMCC 1.15179</strain>
    </source>
</reference>
<organism evidence="9 10">
    <name type="scientific">Marinithermofilum abyssi</name>
    <dbReference type="NCBI Taxonomy" id="1571185"/>
    <lineage>
        <taxon>Bacteria</taxon>
        <taxon>Bacillati</taxon>
        <taxon>Bacillota</taxon>
        <taxon>Bacilli</taxon>
        <taxon>Bacillales</taxon>
        <taxon>Thermoactinomycetaceae</taxon>
        <taxon>Marinithermofilum</taxon>
    </lineage>
</organism>
<evidence type="ECO:0000256" key="3">
    <source>
        <dbReference type="ARBA" id="ARBA00022723"/>
    </source>
</evidence>
<keyword evidence="10" id="KW-1185">Reference proteome</keyword>
<dbReference type="InterPro" id="IPR010162">
    <property type="entry name" value="PepT-like"/>
</dbReference>
<dbReference type="InterPro" id="IPR011650">
    <property type="entry name" value="Peptidase_M20_dimer"/>
</dbReference>
<dbReference type="PROSITE" id="PS00759">
    <property type="entry name" value="ARGE_DAPE_CPG2_2"/>
    <property type="match status" value="1"/>
</dbReference>
<dbReference type="InterPro" id="IPR008007">
    <property type="entry name" value="Peptidase_M42"/>
</dbReference>
<keyword evidence="5" id="KW-0862">Zinc</keyword>
<evidence type="ECO:0000256" key="1">
    <source>
        <dbReference type="ARBA" id="ARBA00001947"/>
    </source>
</evidence>